<comment type="similarity">
    <text evidence="1">Belongs to the UPF0177 family.</text>
</comment>
<evidence type="ECO:0000313" key="5">
    <source>
        <dbReference type="Proteomes" id="UP000503166"/>
    </source>
</evidence>
<feature type="transmembrane region" description="Helical" evidence="2">
    <location>
        <begin position="137"/>
        <end position="167"/>
    </location>
</feature>
<keyword evidence="4" id="KW-0378">Hydrolase</keyword>
<evidence type="ECO:0000256" key="1">
    <source>
        <dbReference type="ARBA" id="ARBA00009067"/>
    </source>
</evidence>
<feature type="transmembrane region" description="Helical" evidence="2">
    <location>
        <begin position="38"/>
        <end position="60"/>
    </location>
</feature>
<dbReference type="PANTHER" id="PTHR36435">
    <property type="entry name" value="SLR1288 PROTEIN"/>
    <property type="match status" value="1"/>
</dbReference>
<organism evidence="4 5">
    <name type="scientific">Streptococcus ruminicola</name>
    <dbReference type="NCBI Taxonomy" id="2686210"/>
    <lineage>
        <taxon>Bacteria</taxon>
        <taxon>Bacillati</taxon>
        <taxon>Bacillota</taxon>
        <taxon>Bacilli</taxon>
        <taxon>Lactobacillales</taxon>
        <taxon>Streptococcaceae</taxon>
        <taxon>Streptococcus</taxon>
    </lineage>
</organism>
<evidence type="ECO:0000313" key="4">
    <source>
        <dbReference type="EMBL" id="QIM46165.1"/>
    </source>
</evidence>
<dbReference type="Pfam" id="PF02517">
    <property type="entry name" value="Rce1-like"/>
    <property type="match status" value="1"/>
</dbReference>
<dbReference type="GO" id="GO:0008237">
    <property type="term" value="F:metallopeptidase activity"/>
    <property type="evidence" value="ECO:0007669"/>
    <property type="project" value="UniProtKB-KW"/>
</dbReference>
<feature type="transmembrane region" description="Helical" evidence="2">
    <location>
        <begin position="12"/>
        <end position="32"/>
    </location>
</feature>
<feature type="domain" description="CAAX prenyl protease 2/Lysostaphin resistance protein A-like" evidence="3">
    <location>
        <begin position="106"/>
        <end position="191"/>
    </location>
</feature>
<dbReference type="GO" id="GO:0004175">
    <property type="term" value="F:endopeptidase activity"/>
    <property type="evidence" value="ECO:0007669"/>
    <property type="project" value="UniProtKB-ARBA"/>
</dbReference>
<name>A0A6G8HZ77_9STRE</name>
<dbReference type="GO" id="GO:0006508">
    <property type="term" value="P:proteolysis"/>
    <property type="evidence" value="ECO:0007669"/>
    <property type="project" value="UniProtKB-KW"/>
</dbReference>
<evidence type="ECO:0000256" key="2">
    <source>
        <dbReference type="SAM" id="Phobius"/>
    </source>
</evidence>
<accession>A0A6G8HZ77</accession>
<keyword evidence="2" id="KW-0812">Transmembrane</keyword>
<dbReference type="Proteomes" id="UP000503166">
    <property type="component" value="Chromosome"/>
</dbReference>
<dbReference type="InterPro" id="IPR052710">
    <property type="entry name" value="CAAX_protease"/>
</dbReference>
<keyword evidence="2" id="KW-1133">Transmembrane helix</keyword>
<dbReference type="AlphaFoldDB" id="A0A6G8HZ77"/>
<feature type="transmembrane region" description="Helical" evidence="2">
    <location>
        <begin position="105"/>
        <end position="125"/>
    </location>
</feature>
<feature type="transmembrane region" description="Helical" evidence="2">
    <location>
        <begin position="179"/>
        <end position="199"/>
    </location>
</feature>
<feature type="transmembrane region" description="Helical" evidence="2">
    <location>
        <begin position="72"/>
        <end position="93"/>
    </location>
</feature>
<keyword evidence="2" id="KW-0472">Membrane</keyword>
<sequence>MVGNLSTNKIKYHNISLVINLIAINTIVSFLAHFDFNIFFSIVSIIILFLWFFVIVKPYFTRLNLPSRSDWIRILLLVVINEIIFYVTVSQIPNIQLSRISDFKLNLASMLMAIIIGPITEEIFFRGIIANCFKSEIMNIIVSCLLFAILHGSVNLITVVLYFVFALSSFYLYRKKGHLIDSILFHIFFNLSSIFFSIVNQI</sequence>
<protein>
    <submittedName>
        <fullName evidence="4">CPBP family intramembrane metalloprotease</fullName>
    </submittedName>
</protein>
<reference evidence="4 5" key="1">
    <citation type="submission" date="2019-12" db="EMBL/GenBank/DDBJ databases">
        <title>Complete genome sequence of Streptococcus sp. CNU G2 isolated frome Bos taurus coreanae.</title>
        <authorList>
            <person name="Park S.Y."/>
            <person name="Kim J.H."/>
            <person name="Seo S.W."/>
        </authorList>
    </citation>
    <scope>NUCLEOTIDE SEQUENCE [LARGE SCALE GENOMIC DNA]</scope>
    <source>
        <strain evidence="4 5">CNU G2</strain>
    </source>
</reference>
<keyword evidence="4" id="KW-0645">Protease</keyword>
<proteinExistence type="inferred from homology"/>
<dbReference type="InterPro" id="IPR003675">
    <property type="entry name" value="Rce1/LyrA-like_dom"/>
</dbReference>
<dbReference type="PANTHER" id="PTHR36435:SF1">
    <property type="entry name" value="CAAX AMINO TERMINAL PROTEASE FAMILY PROTEIN"/>
    <property type="match status" value="1"/>
</dbReference>
<dbReference type="KEGG" id="srum:GPZ88_03325"/>
<keyword evidence="4" id="KW-0482">Metalloprotease</keyword>
<gene>
    <name evidence="4" type="ORF">GPZ88_03325</name>
</gene>
<evidence type="ECO:0000259" key="3">
    <source>
        <dbReference type="Pfam" id="PF02517"/>
    </source>
</evidence>
<dbReference type="RefSeq" id="WP_074626895.1">
    <property type="nucleotide sequence ID" value="NZ_CP046919.1"/>
</dbReference>
<dbReference type="GO" id="GO:0080120">
    <property type="term" value="P:CAAX-box protein maturation"/>
    <property type="evidence" value="ECO:0007669"/>
    <property type="project" value="UniProtKB-ARBA"/>
</dbReference>
<dbReference type="EMBL" id="CP046919">
    <property type="protein sequence ID" value="QIM46165.1"/>
    <property type="molecule type" value="Genomic_DNA"/>
</dbReference>